<feature type="signal peptide" evidence="6">
    <location>
        <begin position="1"/>
        <end position="28"/>
    </location>
</feature>
<dbReference type="InterPro" id="IPR050490">
    <property type="entry name" value="Bact_solute-bd_prot1"/>
</dbReference>
<protein>
    <submittedName>
        <fullName evidence="7">ABC transporter substrate-binding protein</fullName>
    </submittedName>
</protein>
<dbReference type="InterPro" id="IPR006059">
    <property type="entry name" value="SBP"/>
</dbReference>
<keyword evidence="5" id="KW-0449">Lipoprotein</keyword>
<dbReference type="Pfam" id="PF01547">
    <property type="entry name" value="SBP_bac_1"/>
    <property type="match status" value="1"/>
</dbReference>
<dbReference type="Proteomes" id="UP000076796">
    <property type="component" value="Unassembled WGS sequence"/>
</dbReference>
<evidence type="ECO:0000256" key="6">
    <source>
        <dbReference type="SAM" id="SignalP"/>
    </source>
</evidence>
<evidence type="ECO:0000256" key="5">
    <source>
        <dbReference type="ARBA" id="ARBA00023288"/>
    </source>
</evidence>
<evidence type="ECO:0000313" key="8">
    <source>
        <dbReference type="Proteomes" id="UP000076796"/>
    </source>
</evidence>
<feature type="chain" id="PRO_5039355880" evidence="6">
    <location>
        <begin position="29"/>
        <end position="534"/>
    </location>
</feature>
<dbReference type="PANTHER" id="PTHR43649:SF33">
    <property type="entry name" value="POLYGALACTURONAN_RHAMNOGALACTURONAN-BINDING PROTEIN YTCQ"/>
    <property type="match status" value="1"/>
</dbReference>
<name>A0A163IN09_9BACL</name>
<sequence>MGVDGVFRAKKGKVVMSLLLASALLVTACGGKSGEAQDPKGNASADTKEISLLRPSWNNLRPASSELWMWQEYEKMSGIKVKWEELTDIGEKKNVILTRGDLPDAFYQVDWSNGELLKYGQQGLFLPLEELFKEHAPNLQKYLEENEDVRKGLTSADGHIYATPYIDPYPEGNRTIRLWINKKWLDNLGMEVPKTTAELEEALMAFVTKDPNGNGVNDEQGWYMPSGSLGWTFEQMMMGSFGIGNGGRKALGNFIYVDDNDEIQLTITADGYKELLKYENRMYKNGAINKQAFSGVDYDKWTADAAKDTVGAWNWAAIDYIGESVKDDFVAINVLAGPDGDTASLTDSQVAGASSLVVTKDAKDPGAILKWVDYFYSEEGSVFGYLGKEGVTYNVEDGKKVYIDEILNYKDGIGLGAFQYVDNVYGGYFPYIELSPEVRAAAGRKEAPVYTDLTEETLPSVMLPDLPATIQEANESSSIIADVGNYVGQMRVEFVTGTKDIDKEWDNYIAQLKKMGSDKYLEIKQTQYKRYKES</sequence>
<dbReference type="EMBL" id="LWMH01000001">
    <property type="protein sequence ID" value="KZS46043.1"/>
    <property type="molecule type" value="Genomic_DNA"/>
</dbReference>
<proteinExistence type="predicted"/>
<evidence type="ECO:0000256" key="3">
    <source>
        <dbReference type="ARBA" id="ARBA00023136"/>
    </source>
</evidence>
<keyword evidence="2 6" id="KW-0732">Signal</keyword>
<accession>A0A163IN09</accession>
<reference evidence="7" key="1">
    <citation type="journal article" date="2016" name="Genome Announc.">
        <title>Draft genomes of two strains of Paenibacillus glucanolyticus with capability to degrade lignocellulose.</title>
        <authorList>
            <person name="Mathews S.L."/>
            <person name="Pawlak J."/>
            <person name="Grunden A.M."/>
        </authorList>
    </citation>
    <scope>NUCLEOTIDE SEQUENCE [LARGE SCALE GENOMIC DNA]</scope>
    <source>
        <strain evidence="7">SLM1</strain>
    </source>
</reference>
<evidence type="ECO:0000256" key="4">
    <source>
        <dbReference type="ARBA" id="ARBA00023139"/>
    </source>
</evidence>
<keyword evidence="4" id="KW-0564">Palmitate</keyword>
<evidence type="ECO:0000256" key="1">
    <source>
        <dbReference type="ARBA" id="ARBA00022475"/>
    </source>
</evidence>
<keyword evidence="3" id="KW-0472">Membrane</keyword>
<dbReference type="AlphaFoldDB" id="A0A163IN09"/>
<comment type="caution">
    <text evidence="7">The sequence shown here is derived from an EMBL/GenBank/DDBJ whole genome shotgun (WGS) entry which is preliminary data.</text>
</comment>
<organism evidence="7 8">
    <name type="scientific">Paenibacillus glucanolyticus</name>
    <dbReference type="NCBI Taxonomy" id="59843"/>
    <lineage>
        <taxon>Bacteria</taxon>
        <taxon>Bacillati</taxon>
        <taxon>Bacillota</taxon>
        <taxon>Bacilli</taxon>
        <taxon>Bacillales</taxon>
        <taxon>Paenibacillaceae</taxon>
        <taxon>Paenibacillus</taxon>
    </lineage>
</organism>
<keyword evidence="8" id="KW-1185">Reference proteome</keyword>
<gene>
    <name evidence="7" type="ORF">AWU65_08970</name>
</gene>
<dbReference type="STRING" id="59843.A3958_08490"/>
<dbReference type="SUPFAM" id="SSF53850">
    <property type="entry name" value="Periplasmic binding protein-like II"/>
    <property type="match status" value="1"/>
</dbReference>
<dbReference type="PANTHER" id="PTHR43649">
    <property type="entry name" value="ARABINOSE-BINDING PROTEIN-RELATED"/>
    <property type="match status" value="1"/>
</dbReference>
<keyword evidence="1" id="KW-1003">Cell membrane</keyword>
<dbReference type="Gene3D" id="3.40.190.10">
    <property type="entry name" value="Periplasmic binding protein-like II"/>
    <property type="match status" value="2"/>
</dbReference>
<evidence type="ECO:0000313" key="7">
    <source>
        <dbReference type="EMBL" id="KZS46043.1"/>
    </source>
</evidence>
<evidence type="ECO:0000256" key="2">
    <source>
        <dbReference type="ARBA" id="ARBA00022729"/>
    </source>
</evidence>